<dbReference type="InterPro" id="IPR050091">
    <property type="entry name" value="PKS_NRPS_Biosynth_Enz"/>
</dbReference>
<evidence type="ECO:0000259" key="5">
    <source>
        <dbReference type="PROSITE" id="PS50075"/>
    </source>
</evidence>
<dbReference type="Gene3D" id="3.40.47.10">
    <property type="match status" value="1"/>
</dbReference>
<evidence type="ECO:0000256" key="4">
    <source>
        <dbReference type="SAM" id="MobiDB-lite"/>
    </source>
</evidence>
<dbReference type="PROSITE" id="PS50075">
    <property type="entry name" value="CARRIER"/>
    <property type="match status" value="1"/>
</dbReference>
<keyword evidence="3" id="KW-0808">Transferase</keyword>
<dbReference type="SMART" id="SM01294">
    <property type="entry name" value="PKS_PP_betabranch"/>
    <property type="match status" value="1"/>
</dbReference>
<evidence type="ECO:0000256" key="3">
    <source>
        <dbReference type="ARBA" id="ARBA00022679"/>
    </source>
</evidence>
<dbReference type="PANTHER" id="PTHR43775:SF51">
    <property type="entry name" value="INACTIVE PHENOLPHTHIOCEROL SYNTHESIS POLYKETIDE SYNTHASE TYPE I PKS1-RELATED"/>
    <property type="match status" value="1"/>
</dbReference>
<feature type="domain" description="Carrier" evidence="5">
    <location>
        <begin position="1"/>
        <end position="73"/>
    </location>
</feature>
<dbReference type="SMART" id="SM00823">
    <property type="entry name" value="PKS_PP"/>
    <property type="match status" value="1"/>
</dbReference>
<sequence length="229" mass="24657">MGVVCAQAATVLDYPSPNDIDPEWAFQDLGFDSVKATELLDRLQTVTELTLPPTLAFDYPTPVALATHLGQLLSGSVAVAAPVQPRVSTDEPVAVVGMACRFPGGVDSAAALWDLVAGGTEAVGSFRRTGAGTWRSCLIPIRMWWARPTPALDRLWPTSPDLTPNSSVSRRGKPKPWIPSSGCCWKCVGKRWKPPRLIRPRCCARRPGCSSERGHSNTAVGPKARRDTA</sequence>
<evidence type="ECO:0000313" key="6">
    <source>
        <dbReference type="EMBL" id="EUA91131.1"/>
    </source>
</evidence>
<dbReference type="Proteomes" id="UP000020681">
    <property type="component" value="Unassembled WGS sequence"/>
</dbReference>
<dbReference type="InterPro" id="IPR014030">
    <property type="entry name" value="Ketoacyl_synth_N"/>
</dbReference>
<gene>
    <name evidence="6" type="ORF">I551_2304</name>
</gene>
<name>A0ABP3AKC1_MYCUL</name>
<protein>
    <submittedName>
        <fullName evidence="6">Phosphopantetheine attachment site family protein</fullName>
    </submittedName>
</protein>
<feature type="region of interest" description="Disordered" evidence="4">
    <location>
        <begin position="206"/>
        <end position="229"/>
    </location>
</feature>
<keyword evidence="2" id="KW-0597">Phosphoprotein</keyword>
<reference evidence="6 7" key="1">
    <citation type="submission" date="2014-01" db="EMBL/GenBank/DDBJ databases">
        <authorList>
            <person name="Dobos K."/>
            <person name="Lenaerts A."/>
            <person name="Ordway D."/>
            <person name="DeGroote M.A."/>
            <person name="Parker T."/>
            <person name="Sizemore C."/>
            <person name="Tallon L.J."/>
            <person name="Sadzewicz L.K."/>
            <person name="Sengamalay N."/>
            <person name="Fraser C.M."/>
            <person name="Hine E."/>
            <person name="Shefchek K.A."/>
            <person name="Das S.P."/>
            <person name="Tettelin H."/>
        </authorList>
    </citation>
    <scope>NUCLEOTIDE SEQUENCE [LARGE SCALE GENOMIC DNA]</scope>
    <source>
        <strain evidence="6 7">Harvey</strain>
    </source>
</reference>
<organism evidence="6 7">
    <name type="scientific">Mycobacterium ulcerans str. Harvey</name>
    <dbReference type="NCBI Taxonomy" id="1299332"/>
    <lineage>
        <taxon>Bacteria</taxon>
        <taxon>Bacillati</taxon>
        <taxon>Actinomycetota</taxon>
        <taxon>Actinomycetes</taxon>
        <taxon>Mycobacteriales</taxon>
        <taxon>Mycobacteriaceae</taxon>
        <taxon>Mycobacterium</taxon>
        <taxon>Mycobacterium ulcerans group</taxon>
    </lineage>
</organism>
<evidence type="ECO:0000256" key="1">
    <source>
        <dbReference type="ARBA" id="ARBA00022450"/>
    </source>
</evidence>
<dbReference type="InterPro" id="IPR036736">
    <property type="entry name" value="ACP-like_sf"/>
</dbReference>
<dbReference type="SUPFAM" id="SSF47336">
    <property type="entry name" value="ACP-like"/>
    <property type="match status" value="1"/>
</dbReference>
<accession>A0ABP3AKC1</accession>
<evidence type="ECO:0000313" key="7">
    <source>
        <dbReference type="Proteomes" id="UP000020681"/>
    </source>
</evidence>
<dbReference type="SUPFAM" id="SSF53901">
    <property type="entry name" value="Thiolase-like"/>
    <property type="match status" value="1"/>
</dbReference>
<evidence type="ECO:0000256" key="2">
    <source>
        <dbReference type="ARBA" id="ARBA00022553"/>
    </source>
</evidence>
<dbReference type="PANTHER" id="PTHR43775">
    <property type="entry name" value="FATTY ACID SYNTHASE"/>
    <property type="match status" value="1"/>
</dbReference>
<dbReference type="Pfam" id="PF00550">
    <property type="entry name" value="PP-binding"/>
    <property type="match status" value="1"/>
</dbReference>
<proteinExistence type="predicted"/>
<dbReference type="PROSITE" id="PS00012">
    <property type="entry name" value="PHOSPHOPANTETHEINE"/>
    <property type="match status" value="1"/>
</dbReference>
<keyword evidence="7" id="KW-1185">Reference proteome</keyword>
<dbReference type="Pfam" id="PF00109">
    <property type="entry name" value="ketoacyl-synt"/>
    <property type="match status" value="1"/>
</dbReference>
<dbReference type="InterPro" id="IPR020806">
    <property type="entry name" value="PKS_PP-bd"/>
</dbReference>
<dbReference type="InterPro" id="IPR006162">
    <property type="entry name" value="Ppantetheine_attach_site"/>
</dbReference>
<dbReference type="InterPro" id="IPR016039">
    <property type="entry name" value="Thiolase-like"/>
</dbReference>
<keyword evidence="1" id="KW-0596">Phosphopantetheine</keyword>
<comment type="caution">
    <text evidence="6">The sequence shown here is derived from an EMBL/GenBank/DDBJ whole genome shotgun (WGS) entry which is preliminary data.</text>
</comment>
<dbReference type="EMBL" id="JAOL01000094">
    <property type="protein sequence ID" value="EUA91131.1"/>
    <property type="molecule type" value="Genomic_DNA"/>
</dbReference>
<dbReference type="Gene3D" id="1.10.1200.10">
    <property type="entry name" value="ACP-like"/>
    <property type="match status" value="1"/>
</dbReference>
<dbReference type="InterPro" id="IPR009081">
    <property type="entry name" value="PP-bd_ACP"/>
</dbReference>